<keyword evidence="3 9" id="KW-0813">Transport</keyword>
<dbReference type="Gene3D" id="1.10.287.470">
    <property type="entry name" value="Helix hairpin bin"/>
    <property type="match status" value="1"/>
</dbReference>
<proteinExistence type="inferred from homology"/>
<feature type="domain" description="AprE-like beta-barrel" evidence="12">
    <location>
        <begin position="351"/>
        <end position="440"/>
    </location>
</feature>
<name>A0A3P1SKI5_9GAMM</name>
<comment type="caution">
    <text evidence="13">The sequence shown here is derived from an EMBL/GenBank/DDBJ whole genome shotgun (WGS) entry which is preliminary data.</text>
</comment>
<dbReference type="Gene3D" id="2.40.50.100">
    <property type="match status" value="1"/>
</dbReference>
<evidence type="ECO:0000256" key="4">
    <source>
        <dbReference type="ARBA" id="ARBA00022475"/>
    </source>
</evidence>
<dbReference type="EMBL" id="RQXV01000016">
    <property type="protein sequence ID" value="RRC96822.1"/>
    <property type="molecule type" value="Genomic_DNA"/>
</dbReference>
<keyword evidence="14" id="KW-1185">Reference proteome</keyword>
<dbReference type="PROSITE" id="PS00543">
    <property type="entry name" value="HLYD_FAMILY"/>
    <property type="match status" value="1"/>
</dbReference>
<feature type="domain" description="CyaD-like alpha-helical hairpin" evidence="11">
    <location>
        <begin position="114"/>
        <end position="308"/>
    </location>
</feature>
<dbReference type="Pfam" id="PF25988">
    <property type="entry name" value="HH_CyaD"/>
    <property type="match status" value="1"/>
</dbReference>
<dbReference type="Proteomes" id="UP000267535">
    <property type="component" value="Unassembled WGS sequence"/>
</dbReference>
<feature type="transmembrane region" description="Helical" evidence="9">
    <location>
        <begin position="45"/>
        <end position="66"/>
    </location>
</feature>
<feature type="coiled-coil region" evidence="10">
    <location>
        <begin position="225"/>
        <end position="280"/>
    </location>
</feature>
<dbReference type="PANTHER" id="PTHR30386:SF27">
    <property type="entry name" value="MEMBRANE FUSION PROTEIN (MFP) FAMILY PROTEIN"/>
    <property type="match status" value="1"/>
</dbReference>
<dbReference type="InterPro" id="IPR050739">
    <property type="entry name" value="MFP"/>
</dbReference>
<dbReference type="GO" id="GO:0005886">
    <property type="term" value="C:plasma membrane"/>
    <property type="evidence" value="ECO:0007669"/>
    <property type="project" value="UniProtKB-SubCell"/>
</dbReference>
<evidence type="ECO:0000256" key="9">
    <source>
        <dbReference type="RuleBase" id="RU365093"/>
    </source>
</evidence>
<organism evidence="13 14">
    <name type="scientific">Amphritea balenae</name>
    <dbReference type="NCBI Taxonomy" id="452629"/>
    <lineage>
        <taxon>Bacteria</taxon>
        <taxon>Pseudomonadati</taxon>
        <taxon>Pseudomonadota</taxon>
        <taxon>Gammaproteobacteria</taxon>
        <taxon>Oceanospirillales</taxon>
        <taxon>Oceanospirillaceae</taxon>
        <taxon>Amphritea</taxon>
    </lineage>
</organism>
<reference evidence="13 14" key="1">
    <citation type="submission" date="2018-11" db="EMBL/GenBank/DDBJ databases">
        <title>The draft genome sequence of Amphritea balenae JAMM 1525T.</title>
        <authorList>
            <person name="Fang Z."/>
            <person name="Zhang Y."/>
            <person name="Han X."/>
        </authorList>
    </citation>
    <scope>NUCLEOTIDE SEQUENCE [LARGE SCALE GENOMIC DNA]</scope>
    <source>
        <strain evidence="13 14">JAMM 1525</strain>
    </source>
</reference>
<gene>
    <name evidence="13" type="ORF">EHS89_19895</name>
</gene>
<dbReference type="InterPro" id="IPR059040">
    <property type="entry name" value="HH_CyaD-like"/>
</dbReference>
<evidence type="ECO:0000256" key="10">
    <source>
        <dbReference type="SAM" id="Coils"/>
    </source>
</evidence>
<dbReference type="PANTHER" id="PTHR30386">
    <property type="entry name" value="MEMBRANE FUSION SUBUNIT OF EMRAB-TOLC MULTIDRUG EFFLUX PUMP"/>
    <property type="match status" value="1"/>
</dbReference>
<evidence type="ECO:0000313" key="13">
    <source>
        <dbReference type="EMBL" id="RRC96822.1"/>
    </source>
</evidence>
<dbReference type="GO" id="GO:0009306">
    <property type="term" value="P:protein secretion"/>
    <property type="evidence" value="ECO:0007669"/>
    <property type="project" value="InterPro"/>
</dbReference>
<keyword evidence="8 9" id="KW-0472">Membrane</keyword>
<keyword evidence="7 9" id="KW-1133">Transmembrane helix</keyword>
<evidence type="ECO:0000256" key="5">
    <source>
        <dbReference type="ARBA" id="ARBA00022519"/>
    </source>
</evidence>
<dbReference type="RefSeq" id="WP_124927930.1">
    <property type="nucleotide sequence ID" value="NZ_BMOH01000001.1"/>
</dbReference>
<evidence type="ECO:0000256" key="2">
    <source>
        <dbReference type="ARBA" id="ARBA00009477"/>
    </source>
</evidence>
<evidence type="ECO:0000313" key="14">
    <source>
        <dbReference type="Proteomes" id="UP000267535"/>
    </source>
</evidence>
<evidence type="ECO:0000256" key="1">
    <source>
        <dbReference type="ARBA" id="ARBA00004377"/>
    </source>
</evidence>
<evidence type="ECO:0000256" key="7">
    <source>
        <dbReference type="ARBA" id="ARBA00022989"/>
    </source>
</evidence>
<protein>
    <recommendedName>
        <fullName evidence="9">Membrane fusion protein (MFP) family protein</fullName>
    </recommendedName>
</protein>
<dbReference type="NCBIfam" id="TIGR01843">
    <property type="entry name" value="type_I_hlyD"/>
    <property type="match status" value="1"/>
</dbReference>
<dbReference type="InterPro" id="IPR006144">
    <property type="entry name" value="Secretion_HlyD_CS"/>
</dbReference>
<keyword evidence="4 9" id="KW-1003">Cell membrane</keyword>
<dbReference type="OrthoDB" id="9775513at2"/>
<comment type="subcellular location">
    <subcellularLocation>
        <location evidence="1 9">Cell inner membrane</location>
        <topology evidence="1 9">Single-pass membrane protein</topology>
    </subcellularLocation>
</comment>
<dbReference type="SUPFAM" id="SSF111369">
    <property type="entry name" value="HlyD-like secretion proteins"/>
    <property type="match status" value="1"/>
</dbReference>
<dbReference type="InterPro" id="IPR010129">
    <property type="entry name" value="T1SS_HlyD"/>
</dbReference>
<evidence type="ECO:0000256" key="3">
    <source>
        <dbReference type="ARBA" id="ARBA00022448"/>
    </source>
</evidence>
<sequence>MFKKLIHAWQSRSTLGDEKLQTQELDFLPAALEIQERPPHPLGRITSWLLIILFTIAVIWACFGQVNIVATAEGKIVPYGQVKQIQPYERGVVAEILVTEGQLVKQGDPLIVLDRTQTGADLHRMTQEVHQNRLNAERTRYFVELLNQQFKADAIPQVNWPARITKAERATQTSLLKQQVAVFRAEMYRLDQRILDKDAERNMNKAVISKLQSTLPLISQRVDAVSSLMAKKMAARVQYLELEQERVEQKHDLVSAKARAAQLAAQLEELRQQQHSLLAQTRSDNLQQLIEYDRQFASMSEELNKARDLNHKQVLHAPVNGVVQELAVHTIGGVVTPAQELMKIIPENQQLMVEAWLENKDIGFVHQGQNSEIKIHTFPFTKYGIIDAQVDNVSSDAVADEQRGLIYKTRLLMDKKSLWVDGREVDLVPGMSVTAEMKTGKRYLIEFILTPLLRYKNESVRER</sequence>
<evidence type="ECO:0000256" key="8">
    <source>
        <dbReference type="ARBA" id="ARBA00023136"/>
    </source>
</evidence>
<dbReference type="Gene3D" id="2.40.30.170">
    <property type="match status" value="1"/>
</dbReference>
<dbReference type="InterPro" id="IPR058982">
    <property type="entry name" value="Beta-barrel_AprE"/>
</dbReference>
<dbReference type="AlphaFoldDB" id="A0A3P1SKI5"/>
<keyword evidence="5 9" id="KW-0997">Cell inner membrane</keyword>
<dbReference type="PRINTS" id="PR01490">
    <property type="entry name" value="RTXTOXIND"/>
</dbReference>
<evidence type="ECO:0000256" key="6">
    <source>
        <dbReference type="ARBA" id="ARBA00022692"/>
    </source>
</evidence>
<keyword evidence="6 9" id="KW-0812">Transmembrane</keyword>
<evidence type="ECO:0000259" key="11">
    <source>
        <dbReference type="Pfam" id="PF25988"/>
    </source>
</evidence>
<keyword evidence="10" id="KW-0175">Coiled coil</keyword>
<evidence type="ECO:0000259" key="12">
    <source>
        <dbReference type="Pfam" id="PF26002"/>
    </source>
</evidence>
<comment type="similarity">
    <text evidence="2 9">Belongs to the membrane fusion protein (MFP) (TC 8.A.1) family.</text>
</comment>
<accession>A0A3P1SKI5</accession>
<dbReference type="Pfam" id="PF26002">
    <property type="entry name" value="Beta-barrel_AprE"/>
    <property type="match status" value="1"/>
</dbReference>